<evidence type="ECO:0000313" key="4">
    <source>
        <dbReference type="Proteomes" id="UP000004778"/>
    </source>
</evidence>
<dbReference type="Proteomes" id="UP000004778">
    <property type="component" value="Unassembled WGS sequence"/>
</dbReference>
<gene>
    <name evidence="3" type="ORF">HMPREF0058_1985</name>
</gene>
<feature type="domain" description="Excalibur calcium-binding" evidence="2">
    <location>
        <begin position="69"/>
        <end position="105"/>
    </location>
</feature>
<dbReference type="eggNOG" id="COG3064">
    <property type="taxonomic scope" value="Bacteria"/>
</dbReference>
<protein>
    <submittedName>
        <fullName evidence="3">Excalibur domain protein</fullName>
    </submittedName>
</protein>
<evidence type="ECO:0000256" key="1">
    <source>
        <dbReference type="SAM" id="MobiDB-lite"/>
    </source>
</evidence>
<evidence type="ECO:0000259" key="2">
    <source>
        <dbReference type="SMART" id="SM00894"/>
    </source>
</evidence>
<feature type="region of interest" description="Disordered" evidence="1">
    <location>
        <begin position="84"/>
        <end position="105"/>
    </location>
</feature>
<dbReference type="Pfam" id="PF05901">
    <property type="entry name" value="Excalibur"/>
    <property type="match status" value="1"/>
</dbReference>
<sequence length="105" mass="9824">MAGAVSLSLLGLAACGGGDETVAEDSASATAVDTAAAKASASAAAARASASAEAAAQQAAAQQAAANTYYPNCAAARAAGAAPIYRGEPGYSGKLDRDGGGVACE</sequence>
<dbReference type="InterPro" id="IPR008613">
    <property type="entry name" value="Excalibur_Ca-bd_domain"/>
</dbReference>
<accession>C0W7Z1</accession>
<dbReference type="STRING" id="103621.GCA_001067145_01156"/>
<organism evidence="3 4">
    <name type="scientific">Actinomyces urogenitalis DSM 15434</name>
    <dbReference type="NCBI Taxonomy" id="525246"/>
    <lineage>
        <taxon>Bacteria</taxon>
        <taxon>Bacillati</taxon>
        <taxon>Actinomycetota</taxon>
        <taxon>Actinomycetes</taxon>
        <taxon>Actinomycetales</taxon>
        <taxon>Actinomycetaceae</taxon>
        <taxon>Actinomyces</taxon>
    </lineage>
</organism>
<dbReference type="SMART" id="SM00894">
    <property type="entry name" value="Excalibur"/>
    <property type="match status" value="1"/>
</dbReference>
<reference evidence="3 4" key="1">
    <citation type="submission" date="2009-01" db="EMBL/GenBank/DDBJ databases">
        <authorList>
            <person name="Qin X."/>
            <person name="Bachman B."/>
            <person name="Battles P."/>
            <person name="Bell A."/>
            <person name="Bess C."/>
            <person name="Bickham C."/>
            <person name="Chaboub L."/>
            <person name="Chen D."/>
            <person name="Coyle M."/>
            <person name="Deiros D.R."/>
            <person name="Dinh H."/>
            <person name="Forbes L."/>
            <person name="Fowler G."/>
            <person name="Francisco L."/>
            <person name="Fu Q."/>
            <person name="Gubbala S."/>
            <person name="Hale W."/>
            <person name="Han Y."/>
            <person name="Hemphill L."/>
            <person name="Highlander S.K."/>
            <person name="Hirani K."/>
            <person name="Hogues M."/>
            <person name="Jackson L."/>
            <person name="Jakkamsetti A."/>
            <person name="Javaid M."/>
            <person name="Jiang H."/>
            <person name="Korchina V."/>
            <person name="Kovar C."/>
            <person name="Lara F."/>
            <person name="Lee S."/>
            <person name="Mata R."/>
            <person name="Mathew T."/>
            <person name="Moen C."/>
            <person name="Morales K."/>
            <person name="Munidasa M."/>
            <person name="Nazareth L."/>
            <person name="Ngo R."/>
            <person name="Nguyen L."/>
            <person name="Okwuonu G."/>
            <person name="Ongeri F."/>
            <person name="Patil S."/>
            <person name="Petrosino J."/>
            <person name="Pham C."/>
            <person name="Pham P."/>
            <person name="Pu L.-L."/>
            <person name="Puazo M."/>
            <person name="Raj R."/>
            <person name="Reid J."/>
            <person name="Rouhana J."/>
            <person name="Saada N."/>
            <person name="Shang Y."/>
            <person name="Simmons D."/>
            <person name="Thornton R."/>
            <person name="Warren J."/>
            <person name="Weissenberger G."/>
            <person name="Zhang J."/>
            <person name="Zhang L."/>
            <person name="Zhou C."/>
            <person name="Zhu D."/>
            <person name="Muzny D."/>
            <person name="Worley K."/>
            <person name="Gibbs R."/>
        </authorList>
    </citation>
    <scope>NUCLEOTIDE SEQUENCE [LARGE SCALE GENOMIC DNA]</scope>
    <source>
        <strain evidence="3 4">DSM 15434</strain>
    </source>
</reference>
<dbReference type="AlphaFoldDB" id="C0W7Z1"/>
<dbReference type="HOGENOM" id="CLU_2230725_0_0_11"/>
<name>C0W7Z1_9ACTO</name>
<dbReference type="EMBL" id="ACFH01000181">
    <property type="protein sequence ID" value="EEH65151.1"/>
    <property type="molecule type" value="Genomic_DNA"/>
</dbReference>
<evidence type="ECO:0000313" key="3">
    <source>
        <dbReference type="EMBL" id="EEH65151.1"/>
    </source>
</evidence>
<comment type="caution">
    <text evidence="3">The sequence shown here is derived from an EMBL/GenBank/DDBJ whole genome shotgun (WGS) entry which is preliminary data.</text>
</comment>
<keyword evidence="4" id="KW-1185">Reference proteome</keyword>
<proteinExistence type="predicted"/>